<dbReference type="Proteomes" id="UP001152888">
    <property type="component" value="Unassembled WGS sequence"/>
</dbReference>
<sequence>MCTNSKDVKKLSEYTAEQIGAFIDLHRLRITFAPNPKVFSSLVCPRIVEEISLADAKLLGHHLSIVDSLSIPICELCLEGNHQFCS</sequence>
<organism evidence="1 2">
    <name type="scientific">Acanthoscelides obtectus</name>
    <name type="common">Bean weevil</name>
    <name type="synonym">Bruchus obtectus</name>
    <dbReference type="NCBI Taxonomy" id="200917"/>
    <lineage>
        <taxon>Eukaryota</taxon>
        <taxon>Metazoa</taxon>
        <taxon>Ecdysozoa</taxon>
        <taxon>Arthropoda</taxon>
        <taxon>Hexapoda</taxon>
        <taxon>Insecta</taxon>
        <taxon>Pterygota</taxon>
        <taxon>Neoptera</taxon>
        <taxon>Endopterygota</taxon>
        <taxon>Coleoptera</taxon>
        <taxon>Polyphaga</taxon>
        <taxon>Cucujiformia</taxon>
        <taxon>Chrysomeloidea</taxon>
        <taxon>Chrysomelidae</taxon>
        <taxon>Bruchinae</taxon>
        <taxon>Bruchini</taxon>
        <taxon>Acanthoscelides</taxon>
    </lineage>
</organism>
<keyword evidence="2" id="KW-1185">Reference proteome</keyword>
<accession>A0A9P0P724</accession>
<name>A0A9P0P724_ACAOB</name>
<evidence type="ECO:0000313" key="2">
    <source>
        <dbReference type="Proteomes" id="UP001152888"/>
    </source>
</evidence>
<dbReference type="EMBL" id="CAKOFQ010006750">
    <property type="protein sequence ID" value="CAH1967974.1"/>
    <property type="molecule type" value="Genomic_DNA"/>
</dbReference>
<proteinExistence type="predicted"/>
<comment type="caution">
    <text evidence="1">The sequence shown here is derived from an EMBL/GenBank/DDBJ whole genome shotgun (WGS) entry which is preliminary data.</text>
</comment>
<dbReference type="AlphaFoldDB" id="A0A9P0P724"/>
<protein>
    <submittedName>
        <fullName evidence="1">Uncharacterized protein</fullName>
    </submittedName>
</protein>
<gene>
    <name evidence="1" type="ORF">ACAOBT_LOCUS7629</name>
</gene>
<reference evidence="1" key="1">
    <citation type="submission" date="2022-03" db="EMBL/GenBank/DDBJ databases">
        <authorList>
            <person name="Sayadi A."/>
        </authorList>
    </citation>
    <scope>NUCLEOTIDE SEQUENCE</scope>
</reference>
<evidence type="ECO:0000313" key="1">
    <source>
        <dbReference type="EMBL" id="CAH1967974.1"/>
    </source>
</evidence>